<evidence type="ECO:0000313" key="4">
    <source>
        <dbReference type="EMBL" id="SMX26433.1"/>
    </source>
</evidence>
<keyword evidence="3" id="KW-0460">Magnesium</keyword>
<dbReference type="RefSeq" id="WP_099242260.1">
    <property type="nucleotide sequence ID" value="NZ_FXXP01000001.1"/>
</dbReference>
<protein>
    <submittedName>
        <fullName evidence="4">(S)-2-haloacid dehalogenase</fullName>
        <ecNumber evidence="4">3.8.1.2</ecNumber>
    </submittedName>
</protein>
<dbReference type="EC" id="3.8.1.2" evidence="4"/>
<gene>
    <name evidence="4" type="ORF">TRP8649_00512</name>
</gene>
<dbReference type="InterPro" id="IPR036412">
    <property type="entry name" value="HAD-like_sf"/>
</dbReference>
<dbReference type="PANTHER" id="PTHR46470:SF2">
    <property type="entry name" value="GLYCERALDEHYDE 3-PHOSPHATE PHOSPHATASE"/>
    <property type="match status" value="1"/>
</dbReference>
<dbReference type="Proteomes" id="UP000225972">
    <property type="component" value="Unassembled WGS sequence"/>
</dbReference>
<evidence type="ECO:0000256" key="3">
    <source>
        <dbReference type="ARBA" id="ARBA00022842"/>
    </source>
</evidence>
<name>A0A238J7V8_9RHOB</name>
<keyword evidence="2 4" id="KW-0378">Hydrolase</keyword>
<evidence type="ECO:0000256" key="1">
    <source>
        <dbReference type="ARBA" id="ARBA00022723"/>
    </source>
</evidence>
<dbReference type="OrthoDB" id="367448at2"/>
<dbReference type="EMBL" id="FXXP01000001">
    <property type="protein sequence ID" value="SMX26433.1"/>
    <property type="molecule type" value="Genomic_DNA"/>
</dbReference>
<dbReference type="PANTHER" id="PTHR46470">
    <property type="entry name" value="N-ACYLNEURAMINATE-9-PHOSPHATASE"/>
    <property type="match status" value="1"/>
</dbReference>
<evidence type="ECO:0000256" key="2">
    <source>
        <dbReference type="ARBA" id="ARBA00022801"/>
    </source>
</evidence>
<proteinExistence type="predicted"/>
<dbReference type="InterPro" id="IPR023214">
    <property type="entry name" value="HAD_sf"/>
</dbReference>
<dbReference type="GO" id="GO:0016791">
    <property type="term" value="F:phosphatase activity"/>
    <property type="evidence" value="ECO:0007669"/>
    <property type="project" value="TreeGrafter"/>
</dbReference>
<organism evidence="4 5">
    <name type="scientific">Pelagimonas phthalicica</name>
    <dbReference type="NCBI Taxonomy" id="1037362"/>
    <lineage>
        <taxon>Bacteria</taxon>
        <taxon>Pseudomonadati</taxon>
        <taxon>Pseudomonadota</taxon>
        <taxon>Alphaproteobacteria</taxon>
        <taxon>Rhodobacterales</taxon>
        <taxon>Roseobacteraceae</taxon>
        <taxon>Pelagimonas</taxon>
    </lineage>
</organism>
<dbReference type="GO" id="GO:0046872">
    <property type="term" value="F:metal ion binding"/>
    <property type="evidence" value="ECO:0007669"/>
    <property type="project" value="UniProtKB-KW"/>
</dbReference>
<dbReference type="Pfam" id="PF00702">
    <property type="entry name" value="Hydrolase"/>
    <property type="match status" value="1"/>
</dbReference>
<dbReference type="AlphaFoldDB" id="A0A238J7V8"/>
<keyword evidence="5" id="KW-1185">Reference proteome</keyword>
<keyword evidence="1" id="KW-0479">Metal-binding</keyword>
<dbReference type="InterPro" id="IPR051400">
    <property type="entry name" value="HAD-like_hydrolase"/>
</dbReference>
<sequence>MSIDPILDEARSFAPILLLDRAEPFRPGQIGVHAFQADGPSPSSKFHVTLRGEICYEYAIFWDHDICHTYDLEHVWVHVAEGKVIAVEATFHGSRHEVSLVLADGQPLIWCEAGAHAHFRNRAHRDQMAEATRLTCGSSAGHGGIHTGNPFAQDWTEITAADHRLAKLYLQRLQFTPCFGHGLAVDLADVPFLPATDLPVFIKARMEILLGKLRTQTPHMPAIFFDCGDTLVDEGTEIKRDDGSDVVISAELIPGAEKVVRDLHDMGYRLCLVADGPRETFENVLKPSGLWDLFEQYVISGDVGVHKPDARMFEVAREKMGLTKDQLRYVPMIGNNLERDILGANRAGHPSFFFDWSDRRRRIPETEDEQPTVQFSRLEVLVHILQLFEFSLSKDP</sequence>
<dbReference type="Gene3D" id="3.40.50.1000">
    <property type="entry name" value="HAD superfamily/HAD-like"/>
    <property type="match status" value="1"/>
</dbReference>
<accession>A0A238J7V8</accession>
<reference evidence="5" key="1">
    <citation type="submission" date="2017-05" db="EMBL/GenBank/DDBJ databases">
        <authorList>
            <person name="Rodrigo-Torres L."/>
            <person name="Arahal R. D."/>
            <person name="Lucena T."/>
        </authorList>
    </citation>
    <scope>NUCLEOTIDE SEQUENCE [LARGE SCALE GENOMIC DNA]</scope>
    <source>
        <strain evidence="5">CECT 8649</strain>
    </source>
</reference>
<dbReference type="SUPFAM" id="SSF56784">
    <property type="entry name" value="HAD-like"/>
    <property type="match status" value="1"/>
</dbReference>
<evidence type="ECO:0000313" key="5">
    <source>
        <dbReference type="Proteomes" id="UP000225972"/>
    </source>
</evidence>
<dbReference type="GO" id="GO:0018784">
    <property type="term" value="F:(S)-2-haloacid dehalogenase activity"/>
    <property type="evidence" value="ECO:0007669"/>
    <property type="project" value="UniProtKB-EC"/>
</dbReference>